<evidence type="ECO:0000313" key="3">
    <source>
        <dbReference type="Proteomes" id="UP000735302"/>
    </source>
</evidence>
<keyword evidence="1" id="KW-0472">Membrane</keyword>
<dbReference type="EMBL" id="BLXT01005114">
    <property type="protein sequence ID" value="GFO19883.1"/>
    <property type="molecule type" value="Genomic_DNA"/>
</dbReference>
<feature type="transmembrane region" description="Helical" evidence="1">
    <location>
        <begin position="20"/>
        <end position="41"/>
    </location>
</feature>
<evidence type="ECO:0000313" key="2">
    <source>
        <dbReference type="EMBL" id="GFO19883.1"/>
    </source>
</evidence>
<name>A0AAV4BJW3_9GAST</name>
<reference evidence="2 3" key="1">
    <citation type="journal article" date="2021" name="Elife">
        <title>Chloroplast acquisition without the gene transfer in kleptoplastic sea slugs, Plakobranchus ocellatus.</title>
        <authorList>
            <person name="Maeda T."/>
            <person name="Takahashi S."/>
            <person name="Yoshida T."/>
            <person name="Shimamura S."/>
            <person name="Takaki Y."/>
            <person name="Nagai Y."/>
            <person name="Toyoda A."/>
            <person name="Suzuki Y."/>
            <person name="Arimoto A."/>
            <person name="Ishii H."/>
            <person name="Satoh N."/>
            <person name="Nishiyama T."/>
            <person name="Hasebe M."/>
            <person name="Maruyama T."/>
            <person name="Minagawa J."/>
            <person name="Obokata J."/>
            <person name="Shigenobu S."/>
        </authorList>
    </citation>
    <scope>NUCLEOTIDE SEQUENCE [LARGE SCALE GENOMIC DNA]</scope>
</reference>
<keyword evidence="1" id="KW-1133">Transmembrane helix</keyword>
<keyword evidence="3" id="KW-1185">Reference proteome</keyword>
<accession>A0AAV4BJW3</accession>
<keyword evidence="1" id="KW-0812">Transmembrane</keyword>
<comment type="caution">
    <text evidence="2">The sequence shown here is derived from an EMBL/GenBank/DDBJ whole genome shotgun (WGS) entry which is preliminary data.</text>
</comment>
<evidence type="ECO:0000256" key="1">
    <source>
        <dbReference type="SAM" id="Phobius"/>
    </source>
</evidence>
<dbReference type="Proteomes" id="UP000735302">
    <property type="component" value="Unassembled WGS sequence"/>
</dbReference>
<sequence length="100" mass="11826">MLSQFFDKWIENFRHTTVNILTFILSINIILGAIVFLNFLICHDTFSIFLYLLDLKAITLNICEEWFNCHIVLLNFLICHNTFQHLSIPLGPERNHPQHL</sequence>
<dbReference type="AlphaFoldDB" id="A0AAV4BJW3"/>
<proteinExistence type="predicted"/>
<protein>
    <submittedName>
        <fullName evidence="2">Uncharacterized protein</fullName>
    </submittedName>
</protein>
<organism evidence="2 3">
    <name type="scientific">Plakobranchus ocellatus</name>
    <dbReference type="NCBI Taxonomy" id="259542"/>
    <lineage>
        <taxon>Eukaryota</taxon>
        <taxon>Metazoa</taxon>
        <taxon>Spiralia</taxon>
        <taxon>Lophotrochozoa</taxon>
        <taxon>Mollusca</taxon>
        <taxon>Gastropoda</taxon>
        <taxon>Heterobranchia</taxon>
        <taxon>Euthyneura</taxon>
        <taxon>Panpulmonata</taxon>
        <taxon>Sacoglossa</taxon>
        <taxon>Placobranchoidea</taxon>
        <taxon>Plakobranchidae</taxon>
        <taxon>Plakobranchus</taxon>
    </lineage>
</organism>
<gene>
    <name evidence="2" type="ORF">PoB_004638800</name>
</gene>